<dbReference type="AlphaFoldDB" id="A0A9N9NH98"/>
<gene>
    <name evidence="1" type="ORF">CPELLU_LOCUS13486</name>
</gene>
<organism evidence="1 2">
    <name type="scientific">Cetraspora pellucida</name>
    <dbReference type="NCBI Taxonomy" id="1433469"/>
    <lineage>
        <taxon>Eukaryota</taxon>
        <taxon>Fungi</taxon>
        <taxon>Fungi incertae sedis</taxon>
        <taxon>Mucoromycota</taxon>
        <taxon>Glomeromycotina</taxon>
        <taxon>Glomeromycetes</taxon>
        <taxon>Diversisporales</taxon>
        <taxon>Gigasporaceae</taxon>
        <taxon>Cetraspora</taxon>
    </lineage>
</organism>
<proteinExistence type="predicted"/>
<evidence type="ECO:0000313" key="2">
    <source>
        <dbReference type="Proteomes" id="UP000789759"/>
    </source>
</evidence>
<dbReference type="EMBL" id="CAJVQA010014423">
    <property type="protein sequence ID" value="CAG8730918.1"/>
    <property type="molecule type" value="Genomic_DNA"/>
</dbReference>
<comment type="caution">
    <text evidence="1">The sequence shown here is derived from an EMBL/GenBank/DDBJ whole genome shotgun (WGS) entry which is preliminary data.</text>
</comment>
<sequence length="116" mass="13260">MNHQQSNNLRTSINIFENNNLLTFDNNHPSRSHHTFVNSTLANRNNQTNDRKQAQAQDLDIFELILQKIVTGFKEVIIEVAAIDPEPINMKVIITQAPQSQELLLLIAMLELEETP</sequence>
<evidence type="ECO:0000313" key="1">
    <source>
        <dbReference type="EMBL" id="CAG8730918.1"/>
    </source>
</evidence>
<accession>A0A9N9NH98</accession>
<name>A0A9N9NH98_9GLOM</name>
<protein>
    <submittedName>
        <fullName evidence="1">21926_t:CDS:1</fullName>
    </submittedName>
</protein>
<dbReference type="Proteomes" id="UP000789759">
    <property type="component" value="Unassembled WGS sequence"/>
</dbReference>
<keyword evidence="2" id="KW-1185">Reference proteome</keyword>
<reference evidence="1" key="1">
    <citation type="submission" date="2021-06" db="EMBL/GenBank/DDBJ databases">
        <authorList>
            <person name="Kallberg Y."/>
            <person name="Tangrot J."/>
            <person name="Rosling A."/>
        </authorList>
    </citation>
    <scope>NUCLEOTIDE SEQUENCE</scope>
    <source>
        <strain evidence="1">FL966</strain>
    </source>
</reference>